<reference evidence="3 4" key="1">
    <citation type="journal article" date="2015" name="BMC Genomics">
        <title>Comparative genomics and metabolic profiling of the genus Lysobacter.</title>
        <authorList>
            <person name="de Bruijn I."/>
            <person name="Cheng X."/>
            <person name="de Jager V."/>
            <person name="Exposito R.G."/>
            <person name="Watrous J."/>
            <person name="Patel N."/>
            <person name="Postma J."/>
            <person name="Dorrestein P.C."/>
            <person name="Kobayashi D."/>
            <person name="Raaijmakers J.M."/>
        </authorList>
    </citation>
    <scope>NUCLEOTIDE SEQUENCE [LARGE SCALE GENOMIC DNA]</scope>
    <source>
        <strain evidence="3 4">76</strain>
    </source>
</reference>
<dbReference type="SUPFAM" id="SSF53474">
    <property type="entry name" value="alpha/beta-Hydrolases"/>
    <property type="match status" value="1"/>
</dbReference>
<dbReference type="EMBL" id="CP011129">
    <property type="protein sequence ID" value="ALN79710.1"/>
    <property type="molecule type" value="Genomic_DNA"/>
</dbReference>
<dbReference type="Pfam" id="PF00326">
    <property type="entry name" value="Peptidase_S9"/>
    <property type="match status" value="1"/>
</dbReference>
<dbReference type="GO" id="GO:0008236">
    <property type="term" value="F:serine-type peptidase activity"/>
    <property type="evidence" value="ECO:0007669"/>
    <property type="project" value="InterPro"/>
</dbReference>
<gene>
    <name evidence="3" type="ORF">LA76x_1554</name>
</gene>
<dbReference type="InterPro" id="IPR001375">
    <property type="entry name" value="Peptidase_S9_cat"/>
</dbReference>
<sequence>MSDTRAHGHFVSRELERDGIVHRYQVFLPSRRAGGERPALIMFLHGSGERGDDNRKQVEVGLGPVVRSRLDELPAIVVFPQMHSNQADLERFGDTAFAILDAVQAEFGGDPQRVLLTGLSLGGYASFELALMQPDRFAAVVPICGGFDPPETQFVARRRALGGVSSHDEAARKLRGIPFWVFHGAKDDVVSVENSRQMVNALKRAGAEVRYTEFPEARHNSWDPAYATAELWPWLFAQRRL</sequence>
<dbReference type="GO" id="GO:0006508">
    <property type="term" value="P:proteolysis"/>
    <property type="evidence" value="ECO:0007669"/>
    <property type="project" value="InterPro"/>
</dbReference>
<evidence type="ECO:0000256" key="1">
    <source>
        <dbReference type="ARBA" id="ARBA00022729"/>
    </source>
</evidence>
<feature type="domain" description="Peptidase S9 prolyl oligopeptidase catalytic" evidence="2">
    <location>
        <begin position="97"/>
        <end position="227"/>
    </location>
</feature>
<dbReference type="InterPro" id="IPR029058">
    <property type="entry name" value="AB_hydrolase_fold"/>
</dbReference>
<dbReference type="PANTHER" id="PTHR43037">
    <property type="entry name" value="UNNAMED PRODUCT-RELATED"/>
    <property type="match status" value="1"/>
</dbReference>
<dbReference type="PANTHER" id="PTHR43037:SF1">
    <property type="entry name" value="BLL1128 PROTEIN"/>
    <property type="match status" value="1"/>
</dbReference>
<dbReference type="eggNOG" id="COG4099">
    <property type="taxonomic scope" value="Bacteria"/>
</dbReference>
<organism evidence="3 4">
    <name type="scientific">Lysobacter antibioticus</name>
    <dbReference type="NCBI Taxonomy" id="84531"/>
    <lineage>
        <taxon>Bacteria</taxon>
        <taxon>Pseudomonadati</taxon>
        <taxon>Pseudomonadota</taxon>
        <taxon>Gammaproteobacteria</taxon>
        <taxon>Lysobacterales</taxon>
        <taxon>Lysobacteraceae</taxon>
        <taxon>Lysobacter</taxon>
    </lineage>
</organism>
<protein>
    <submittedName>
        <fullName evidence="3">Dienelactone hydrolase family protein</fullName>
    </submittedName>
</protein>
<dbReference type="Gene3D" id="3.40.50.1820">
    <property type="entry name" value="alpha/beta hydrolase"/>
    <property type="match status" value="1"/>
</dbReference>
<keyword evidence="4" id="KW-1185">Reference proteome</keyword>
<dbReference type="STRING" id="84531.LA76x_1554"/>
<keyword evidence="1" id="KW-0732">Signal</keyword>
<dbReference type="KEGG" id="lab:LA76x_1554"/>
<evidence type="ECO:0000313" key="3">
    <source>
        <dbReference type="EMBL" id="ALN79710.1"/>
    </source>
</evidence>
<accession>A0A0S2F824</accession>
<proteinExistence type="predicted"/>
<dbReference type="Proteomes" id="UP000060787">
    <property type="component" value="Chromosome"/>
</dbReference>
<keyword evidence="3" id="KW-0378">Hydrolase</keyword>
<dbReference type="RefSeq" id="WP_057917235.1">
    <property type="nucleotide sequence ID" value="NZ_CP011129.1"/>
</dbReference>
<dbReference type="InterPro" id="IPR050955">
    <property type="entry name" value="Plant_Biomass_Hydrol_Est"/>
</dbReference>
<evidence type="ECO:0000313" key="4">
    <source>
        <dbReference type="Proteomes" id="UP000060787"/>
    </source>
</evidence>
<dbReference type="AlphaFoldDB" id="A0A0S2F824"/>
<evidence type="ECO:0000259" key="2">
    <source>
        <dbReference type="Pfam" id="PF00326"/>
    </source>
</evidence>
<name>A0A0S2F824_LYSAN</name>
<dbReference type="PATRIC" id="fig|84531.8.peg.1583"/>